<name>A0A975YGV5_9RHOB</name>
<proteinExistence type="inferred from homology"/>
<gene>
    <name evidence="4" type="ORF">KUL25_05115</name>
</gene>
<evidence type="ECO:0000256" key="1">
    <source>
        <dbReference type="ARBA" id="ARBA00005254"/>
    </source>
</evidence>
<protein>
    <submittedName>
        <fullName evidence="4">Enoyl-CoA hydratase/isomerase family protein</fullName>
    </submittedName>
</protein>
<evidence type="ECO:0000256" key="2">
    <source>
        <dbReference type="ARBA" id="ARBA00023239"/>
    </source>
</evidence>
<dbReference type="InterPro" id="IPR029045">
    <property type="entry name" value="ClpP/crotonase-like_dom_sf"/>
</dbReference>
<evidence type="ECO:0000313" key="4">
    <source>
        <dbReference type="EMBL" id="QXL88898.1"/>
    </source>
</evidence>
<dbReference type="SUPFAM" id="SSF52096">
    <property type="entry name" value="ClpP/crotonase"/>
    <property type="match status" value="1"/>
</dbReference>
<dbReference type="EMBL" id="CP078073">
    <property type="protein sequence ID" value="QXL88898.1"/>
    <property type="molecule type" value="Genomic_DNA"/>
</dbReference>
<dbReference type="Pfam" id="PF00378">
    <property type="entry name" value="ECH_1"/>
    <property type="match status" value="1"/>
</dbReference>
<dbReference type="PANTHER" id="PTHR11941">
    <property type="entry name" value="ENOYL-COA HYDRATASE-RELATED"/>
    <property type="match status" value="1"/>
</dbReference>
<dbReference type="InterPro" id="IPR001753">
    <property type="entry name" value="Enoyl-CoA_hydra/iso"/>
</dbReference>
<dbReference type="PANTHER" id="PTHR11941:SF54">
    <property type="entry name" value="ENOYL-COA HYDRATASE, MITOCHONDRIAL"/>
    <property type="match status" value="1"/>
</dbReference>
<organism evidence="4">
    <name type="scientific">Gymnodinialimonas phycosphaerae</name>
    <dbReference type="NCBI Taxonomy" id="2841589"/>
    <lineage>
        <taxon>Bacteria</taxon>
        <taxon>Pseudomonadati</taxon>
        <taxon>Pseudomonadota</taxon>
        <taxon>Alphaproteobacteria</taxon>
        <taxon>Rhodobacterales</taxon>
        <taxon>Paracoccaceae</taxon>
        <taxon>Gymnodinialimonas</taxon>
    </lineage>
</organism>
<dbReference type="Proteomes" id="UP000693972">
    <property type="component" value="Unassembled WGS sequence"/>
</dbReference>
<accession>A0A975YGV5</accession>
<comment type="similarity">
    <text evidence="1 3">Belongs to the enoyl-CoA hydratase/isomerase family.</text>
</comment>
<dbReference type="GO" id="GO:0006635">
    <property type="term" value="P:fatty acid beta-oxidation"/>
    <property type="evidence" value="ECO:0007669"/>
    <property type="project" value="TreeGrafter"/>
</dbReference>
<dbReference type="PROSITE" id="PS00166">
    <property type="entry name" value="ENOYL_COA_HYDRATASE"/>
    <property type="match status" value="1"/>
</dbReference>
<sequence length="257" mass="27666">MSVLFDVADHVARVTIDRPDRMNAIDTATHRRLGEIWDEVESNPDIRCAVLTGAGDRAFSAGADLKDDTGMSGVDYWKGLSRNGYRGISLRHMSTPVIARVNGLALGGGLEMVLGCDIVIAADTARFALPEAKVGRVPLDGGMLLLPRLIPRNIAVGMMMTGRMVPASEMARYGLVNAVVPFADLDDEVNTWVTDILSAAPLSLRAIKAVARQTASLSVHEAYETGAPELALALRSDDADEGVLAFREKRAPVWRGR</sequence>
<dbReference type="AlphaFoldDB" id="A0A975YGV5"/>
<keyword evidence="5" id="KW-1185">Reference proteome</keyword>
<dbReference type="InterPro" id="IPR014748">
    <property type="entry name" value="Enoyl-CoA_hydra_C"/>
</dbReference>
<dbReference type="InterPro" id="IPR018376">
    <property type="entry name" value="Enoyl-CoA_hyd/isom_CS"/>
</dbReference>
<evidence type="ECO:0000313" key="5">
    <source>
        <dbReference type="Proteomes" id="UP000693972"/>
    </source>
</evidence>
<evidence type="ECO:0000256" key="3">
    <source>
        <dbReference type="RuleBase" id="RU003707"/>
    </source>
</evidence>
<dbReference type="GO" id="GO:0016829">
    <property type="term" value="F:lyase activity"/>
    <property type="evidence" value="ECO:0007669"/>
    <property type="project" value="UniProtKB-KW"/>
</dbReference>
<dbReference type="Gene3D" id="1.10.12.10">
    <property type="entry name" value="Lyase 2-enoyl-coa Hydratase, Chain A, domain 2"/>
    <property type="match status" value="1"/>
</dbReference>
<dbReference type="EMBL" id="JAIMBW010000001">
    <property type="protein sequence ID" value="MBY4892141.1"/>
    <property type="molecule type" value="Genomic_DNA"/>
</dbReference>
<dbReference type="CDD" id="cd06558">
    <property type="entry name" value="crotonase-like"/>
    <property type="match status" value="1"/>
</dbReference>
<reference evidence="4 5" key="1">
    <citation type="submission" date="2021-07" db="EMBL/GenBank/DDBJ databases">
        <title>Karlodiniumbacter phycospheric gen. nov., sp. nov., a phycosphere bacterium isolated from karlodinium veneficum.</title>
        <authorList>
            <person name="Peng Y."/>
            <person name="Jiang L."/>
            <person name="Lee J."/>
        </authorList>
    </citation>
    <scope>NUCLEOTIDE SEQUENCE</scope>
    <source>
        <strain evidence="4 5">N5</strain>
    </source>
</reference>
<dbReference type="Gene3D" id="3.90.226.10">
    <property type="entry name" value="2-enoyl-CoA Hydratase, Chain A, domain 1"/>
    <property type="match status" value="1"/>
</dbReference>
<keyword evidence="2" id="KW-0456">Lyase</keyword>
<dbReference type="RefSeq" id="WP_257891959.1">
    <property type="nucleotide sequence ID" value="NZ_JAIMBW010000001.1"/>
</dbReference>